<keyword evidence="1" id="KW-0472">Membrane</keyword>
<sequence>MLILFPIVLLLDQVHLKSPESNIQIRCPVISRTRQKEFRILQYEECSNITLKACFQQVLLTEIVELEHVSFLFSSGCASQKDLKKFNLTESKFRKLCKESGTKRCKHIYQEDYVYEGTFCCETDADQMFSSWLWNVFFGKSEEMTELLESTVKFLQRKLEGKSDEHVGFRIHSCELSFHFQKDSRFVYIIGPFFVTGLFTALSLLQYYHVNDGILS</sequence>
<protein>
    <submittedName>
        <fullName evidence="3">Uncharacterized protein</fullName>
    </submittedName>
</protein>
<evidence type="ECO:0000313" key="4">
    <source>
        <dbReference type="Proteomes" id="UP000008281"/>
    </source>
</evidence>
<dbReference type="eggNOG" id="ENOG502THU7">
    <property type="taxonomic scope" value="Eukaryota"/>
</dbReference>
<dbReference type="AlphaFoldDB" id="E3LQ74"/>
<dbReference type="HOGENOM" id="CLU_111281_0_0_1"/>
<dbReference type="FunCoup" id="E3LQ74">
    <property type="interactions" value="380"/>
</dbReference>
<keyword evidence="4" id="KW-1185">Reference proteome</keyword>
<keyword evidence="1" id="KW-0812">Transmembrane</keyword>
<feature type="chain" id="PRO_5003173197" evidence="2">
    <location>
        <begin position="17"/>
        <end position="216"/>
    </location>
</feature>
<dbReference type="OMA" id="YHVNDGI"/>
<accession>E3LQ74</accession>
<keyword evidence="1" id="KW-1133">Transmembrane helix</keyword>
<reference evidence="3" key="1">
    <citation type="submission" date="2007-07" db="EMBL/GenBank/DDBJ databases">
        <title>PCAP assembly of the Caenorhabditis remanei genome.</title>
        <authorList>
            <consortium name="The Caenorhabditis remanei Sequencing Consortium"/>
            <person name="Wilson R.K."/>
        </authorList>
    </citation>
    <scope>NUCLEOTIDE SEQUENCE [LARGE SCALE GENOMIC DNA]</scope>
    <source>
        <strain evidence="3">PB4641</strain>
    </source>
</reference>
<dbReference type="EMBL" id="DS268412">
    <property type="protein sequence ID" value="EFP05614.1"/>
    <property type="molecule type" value="Genomic_DNA"/>
</dbReference>
<proteinExistence type="predicted"/>
<dbReference type="Proteomes" id="UP000008281">
    <property type="component" value="Unassembled WGS sequence"/>
</dbReference>
<feature type="transmembrane region" description="Helical" evidence="1">
    <location>
        <begin position="186"/>
        <end position="208"/>
    </location>
</feature>
<organism evidence="4">
    <name type="scientific">Caenorhabditis remanei</name>
    <name type="common">Caenorhabditis vulgaris</name>
    <dbReference type="NCBI Taxonomy" id="31234"/>
    <lineage>
        <taxon>Eukaryota</taxon>
        <taxon>Metazoa</taxon>
        <taxon>Ecdysozoa</taxon>
        <taxon>Nematoda</taxon>
        <taxon>Chromadorea</taxon>
        <taxon>Rhabditida</taxon>
        <taxon>Rhabditina</taxon>
        <taxon>Rhabditomorpha</taxon>
        <taxon>Rhabditoidea</taxon>
        <taxon>Rhabditidae</taxon>
        <taxon>Peloderinae</taxon>
        <taxon>Caenorhabditis</taxon>
    </lineage>
</organism>
<evidence type="ECO:0000313" key="3">
    <source>
        <dbReference type="EMBL" id="EFP05614.1"/>
    </source>
</evidence>
<feature type="signal peptide" evidence="2">
    <location>
        <begin position="1"/>
        <end position="16"/>
    </location>
</feature>
<gene>
    <name evidence="3" type="ORF">CRE_27094</name>
</gene>
<dbReference type="InParanoid" id="E3LQ74"/>
<evidence type="ECO:0000256" key="2">
    <source>
        <dbReference type="SAM" id="SignalP"/>
    </source>
</evidence>
<evidence type="ECO:0000256" key="1">
    <source>
        <dbReference type="SAM" id="Phobius"/>
    </source>
</evidence>
<keyword evidence="2" id="KW-0732">Signal</keyword>
<dbReference type="OrthoDB" id="5785126at2759"/>
<name>E3LQ74_CAERE</name>